<keyword evidence="1" id="KW-0812">Transmembrane</keyword>
<dbReference type="PANTHER" id="PTHR30273">
    <property type="entry name" value="PERIPLASMIC SIGNAL SENSOR AND SIGMA FACTOR ACTIVATOR FECR-RELATED"/>
    <property type="match status" value="1"/>
</dbReference>
<evidence type="ECO:0000259" key="2">
    <source>
        <dbReference type="Pfam" id="PF04773"/>
    </source>
</evidence>
<feature type="domain" description="FecR protein" evidence="2">
    <location>
        <begin position="111"/>
        <end position="190"/>
    </location>
</feature>
<proteinExistence type="predicted"/>
<protein>
    <submittedName>
        <fullName evidence="3">FecR family protein</fullName>
    </submittedName>
</protein>
<reference evidence="3 4" key="1">
    <citation type="submission" date="2024-09" db="EMBL/GenBank/DDBJ databases">
        <authorList>
            <person name="Sun Q."/>
            <person name="Mori K."/>
        </authorList>
    </citation>
    <scope>NUCLEOTIDE SEQUENCE [LARGE SCALE GENOMIC DNA]</scope>
    <source>
        <strain evidence="3 4">CECT 7682</strain>
    </source>
</reference>
<dbReference type="EMBL" id="JBHMEW010000062">
    <property type="protein sequence ID" value="MFB9212560.1"/>
    <property type="molecule type" value="Genomic_DNA"/>
</dbReference>
<evidence type="ECO:0000313" key="3">
    <source>
        <dbReference type="EMBL" id="MFB9212560.1"/>
    </source>
</evidence>
<dbReference type="Pfam" id="PF04773">
    <property type="entry name" value="FecR"/>
    <property type="match status" value="1"/>
</dbReference>
<comment type="caution">
    <text evidence="3">The sequence shown here is derived from an EMBL/GenBank/DDBJ whole genome shotgun (WGS) entry which is preliminary data.</text>
</comment>
<dbReference type="RefSeq" id="WP_290249382.1">
    <property type="nucleotide sequence ID" value="NZ_JAUFQT010000002.1"/>
</dbReference>
<feature type="transmembrane region" description="Helical" evidence="1">
    <location>
        <begin position="75"/>
        <end position="94"/>
    </location>
</feature>
<dbReference type="Gene3D" id="3.55.50.30">
    <property type="match status" value="1"/>
</dbReference>
<gene>
    <name evidence="3" type="ORF">ACFFUR_12145</name>
</gene>
<name>A0ABV5J8Q7_9BACT</name>
<dbReference type="InterPro" id="IPR012373">
    <property type="entry name" value="Ferrdict_sens_TM"/>
</dbReference>
<dbReference type="PIRSF" id="PIRSF018266">
    <property type="entry name" value="FecR"/>
    <property type="match status" value="1"/>
</dbReference>
<sequence length="303" mass="34059">MKNEELIRKWLTDQLTEADEKLLRKTDEFAQLEKIWAGLSVATPPDYSVEGELERFHSSHNKQTKVIKVSWHQRWVGIAASVILISVIGFLLLGPSSDTQPVKLSEGLKAYYLPDSSIVTLNKGSELVYETEEWATSRQVMLKGEGFFQVKKGSPFEVATSNGTVSVLGTSFNVKQRGDYYEVICYEGKVGVETSRQNLTLIAGDGYREASSGEEKFDLNIDYKPDWLNGQSSFFRTQYYVVLEELENQYEIVIETKDIDLKATFTGSFPNDDLDVALDAVTIPSGYLYQQKDGKVLITGGKE</sequence>
<dbReference type="Proteomes" id="UP001589654">
    <property type="component" value="Unassembled WGS sequence"/>
</dbReference>
<dbReference type="InterPro" id="IPR006860">
    <property type="entry name" value="FecR"/>
</dbReference>
<keyword evidence="1" id="KW-0472">Membrane</keyword>
<dbReference type="Gene3D" id="2.60.120.1440">
    <property type="match status" value="1"/>
</dbReference>
<keyword evidence="4" id="KW-1185">Reference proteome</keyword>
<accession>A0ABV5J8Q7</accession>
<evidence type="ECO:0000313" key="4">
    <source>
        <dbReference type="Proteomes" id="UP001589654"/>
    </source>
</evidence>
<keyword evidence="1" id="KW-1133">Transmembrane helix</keyword>
<evidence type="ECO:0000256" key="1">
    <source>
        <dbReference type="SAM" id="Phobius"/>
    </source>
</evidence>
<dbReference type="PANTHER" id="PTHR30273:SF2">
    <property type="entry name" value="PROTEIN FECR"/>
    <property type="match status" value="1"/>
</dbReference>
<organism evidence="3 4">
    <name type="scientific">Echinicola jeungdonensis</name>
    <dbReference type="NCBI Taxonomy" id="709343"/>
    <lineage>
        <taxon>Bacteria</taxon>
        <taxon>Pseudomonadati</taxon>
        <taxon>Bacteroidota</taxon>
        <taxon>Cytophagia</taxon>
        <taxon>Cytophagales</taxon>
        <taxon>Cyclobacteriaceae</taxon>
        <taxon>Echinicola</taxon>
    </lineage>
</organism>